<organism evidence="2 3">
    <name type="scientific">Bodo saltans</name>
    <name type="common">Flagellated protozoan</name>
    <dbReference type="NCBI Taxonomy" id="75058"/>
    <lineage>
        <taxon>Eukaryota</taxon>
        <taxon>Discoba</taxon>
        <taxon>Euglenozoa</taxon>
        <taxon>Kinetoplastea</taxon>
        <taxon>Metakinetoplastina</taxon>
        <taxon>Eubodonida</taxon>
        <taxon>Bodonidae</taxon>
        <taxon>Bodo</taxon>
    </lineage>
</organism>
<feature type="region of interest" description="Disordered" evidence="1">
    <location>
        <begin position="154"/>
        <end position="194"/>
    </location>
</feature>
<dbReference type="InterPro" id="IPR038765">
    <property type="entry name" value="Papain-like_cys_pep_sf"/>
</dbReference>
<proteinExistence type="predicted"/>
<dbReference type="EMBL" id="CYKH01000743">
    <property type="protein sequence ID" value="CUG30533.1"/>
    <property type="molecule type" value="Genomic_DNA"/>
</dbReference>
<dbReference type="SUPFAM" id="SSF54001">
    <property type="entry name" value="Cysteine proteinases"/>
    <property type="match status" value="1"/>
</dbReference>
<evidence type="ECO:0000256" key="1">
    <source>
        <dbReference type="SAM" id="MobiDB-lite"/>
    </source>
</evidence>
<dbReference type="PANTHER" id="PTHR12419">
    <property type="entry name" value="OTU DOMAIN CONTAINING PROTEIN"/>
    <property type="match status" value="1"/>
</dbReference>
<gene>
    <name evidence="2" type="ORF">BSAL_77285</name>
</gene>
<feature type="compositionally biased region" description="Polar residues" evidence="1">
    <location>
        <begin position="22"/>
        <end position="31"/>
    </location>
</feature>
<feature type="compositionally biased region" description="Polar residues" evidence="1">
    <location>
        <begin position="279"/>
        <end position="290"/>
    </location>
</feature>
<accession>A0A0S4J5G3</accession>
<evidence type="ECO:0000313" key="2">
    <source>
        <dbReference type="EMBL" id="CUG30533.1"/>
    </source>
</evidence>
<dbReference type="GO" id="GO:0016579">
    <property type="term" value="P:protein deubiquitination"/>
    <property type="evidence" value="ECO:0007669"/>
    <property type="project" value="TreeGrafter"/>
</dbReference>
<dbReference type="AlphaFoldDB" id="A0A0S4J5G3"/>
<protein>
    <recommendedName>
        <fullName evidence="4">OTU domain-containing protein</fullName>
    </recommendedName>
</protein>
<keyword evidence="3" id="KW-1185">Reference proteome</keyword>
<dbReference type="InterPro" id="IPR050704">
    <property type="entry name" value="Peptidase_C85-like"/>
</dbReference>
<dbReference type="VEuPathDB" id="TriTrypDB:BSAL_77285"/>
<dbReference type="PANTHER" id="PTHR12419:SF11">
    <property type="entry name" value="OTU DOMAIN-CONTAINING PROTEIN DDB_G0284757"/>
    <property type="match status" value="1"/>
</dbReference>
<feature type="region of interest" description="Disordered" evidence="1">
    <location>
        <begin position="240"/>
        <end position="306"/>
    </location>
</feature>
<feature type="region of interest" description="Disordered" evidence="1">
    <location>
        <begin position="1"/>
        <end position="65"/>
    </location>
</feature>
<feature type="compositionally biased region" description="Basic and acidic residues" evidence="1">
    <location>
        <begin position="268"/>
        <end position="278"/>
    </location>
</feature>
<evidence type="ECO:0000313" key="3">
    <source>
        <dbReference type="Proteomes" id="UP000051952"/>
    </source>
</evidence>
<feature type="non-terminal residue" evidence="2">
    <location>
        <position position="380"/>
    </location>
</feature>
<dbReference type="Proteomes" id="UP000051952">
    <property type="component" value="Unassembled WGS sequence"/>
</dbReference>
<dbReference type="GO" id="GO:0004843">
    <property type="term" value="F:cysteine-type deubiquitinase activity"/>
    <property type="evidence" value="ECO:0007669"/>
    <property type="project" value="TreeGrafter"/>
</dbReference>
<sequence>MGCAASSSSAAERQESPAKKYANNNNHNVAASTKVGGDNEHPLGGASSAGGRRRTRRGDSSASGAAEDYVELFKEENMKPLMCLDERMKVVQLYASTFQSARQVLATIGRIKTTMKRWVQAARQRLQEKKAAQQNFMVVVSGTDVSNEHNPLFDANGNHINNRVPASPKDGTGSSSHQGGGGGRLLTTTSGVGGGADHLVDADGWTVGTPATMRLGGYNEDDEDDTDAADLPLFPVFLQDSDGDGLLSPATTRGAEDITPAVTPLFDPTRRQSRHDDGQQSCSETNTNTGDVVPPHHSKVPSGRGEPRKAQLALAGETLIAQRLKHLGLEQVLMDNSDGNCQFRSLAHQILGDASRHAEVRKKICAAMIAKQEDEYSFLF</sequence>
<dbReference type="OrthoDB" id="246725at2759"/>
<evidence type="ECO:0008006" key="4">
    <source>
        <dbReference type="Google" id="ProtNLM"/>
    </source>
</evidence>
<dbReference type="Gene3D" id="3.90.70.80">
    <property type="match status" value="1"/>
</dbReference>
<reference evidence="3" key="1">
    <citation type="submission" date="2015-09" db="EMBL/GenBank/DDBJ databases">
        <authorList>
            <consortium name="Pathogen Informatics"/>
        </authorList>
    </citation>
    <scope>NUCLEOTIDE SEQUENCE [LARGE SCALE GENOMIC DNA]</scope>
    <source>
        <strain evidence="3">Lake Konstanz</strain>
    </source>
</reference>
<name>A0A0S4J5G3_BODSA</name>
<feature type="compositionally biased region" description="Low complexity" evidence="1">
    <location>
        <begin position="1"/>
        <end position="11"/>
    </location>
</feature>